<evidence type="ECO:0000256" key="7">
    <source>
        <dbReference type="SAM" id="SignalP"/>
    </source>
</evidence>
<evidence type="ECO:0000256" key="6">
    <source>
        <dbReference type="ARBA" id="ARBA00023320"/>
    </source>
</evidence>
<keyword evidence="5" id="KW-0027">Amidation</keyword>
<keyword evidence="7" id="KW-0732">Signal</keyword>
<feature type="chain" id="PRO_5005891502" evidence="7">
    <location>
        <begin position="28"/>
        <end position="135"/>
    </location>
</feature>
<sequence length="135" mass="16200">MASLDIGFFKRSFLFLCVIMLIHMTICENSEHSNQDNFYNKNSVFEEGSNFDIPKNIDFENIYGESNMQKRKNEFIRFGKRKNEFIRFGKRDNLPSENILNDQLYITYPNHDLFYNNGIHSAYKRKNEFIRFGKK</sequence>
<evidence type="ECO:0000256" key="1">
    <source>
        <dbReference type="ARBA" id="ARBA00004613"/>
    </source>
</evidence>
<evidence type="ECO:0000256" key="5">
    <source>
        <dbReference type="ARBA" id="ARBA00022815"/>
    </source>
</evidence>
<keyword evidence="4" id="KW-0165">Cleavage on pair of basic residues</keyword>
<evidence type="ECO:0000313" key="9">
    <source>
        <dbReference type="WBParaSite" id="PTRK_0000527600.1"/>
    </source>
</evidence>
<name>A0A0N4ZCM4_PARTI</name>
<dbReference type="AlphaFoldDB" id="A0A0N4ZCM4"/>
<dbReference type="GO" id="GO:0005576">
    <property type="term" value="C:extracellular region"/>
    <property type="evidence" value="ECO:0007669"/>
    <property type="project" value="UniProtKB-SubCell"/>
</dbReference>
<reference evidence="9" key="1">
    <citation type="submission" date="2017-02" db="UniProtKB">
        <authorList>
            <consortium name="WormBaseParasite"/>
        </authorList>
    </citation>
    <scope>IDENTIFICATION</scope>
</reference>
<dbReference type="GO" id="GO:0007218">
    <property type="term" value="P:neuropeptide signaling pathway"/>
    <property type="evidence" value="ECO:0007669"/>
    <property type="project" value="UniProtKB-KW"/>
</dbReference>
<dbReference type="Pfam" id="PF01581">
    <property type="entry name" value="FARP"/>
    <property type="match status" value="3"/>
</dbReference>
<comment type="similarity">
    <text evidence="2">Belongs to the FARP (FMRFamide related peptide) family.</text>
</comment>
<evidence type="ECO:0000313" key="8">
    <source>
        <dbReference type="Proteomes" id="UP000038045"/>
    </source>
</evidence>
<keyword evidence="3" id="KW-0964">Secreted</keyword>
<comment type="subcellular location">
    <subcellularLocation>
        <location evidence="1">Secreted</location>
    </subcellularLocation>
</comment>
<proteinExistence type="inferred from homology"/>
<protein>
    <submittedName>
        <fullName evidence="9">Uncharacterized protein</fullName>
    </submittedName>
</protein>
<dbReference type="Proteomes" id="UP000038045">
    <property type="component" value="Unplaced"/>
</dbReference>
<organism evidence="8 9">
    <name type="scientific">Parastrongyloides trichosuri</name>
    <name type="common">Possum-specific nematode worm</name>
    <dbReference type="NCBI Taxonomy" id="131310"/>
    <lineage>
        <taxon>Eukaryota</taxon>
        <taxon>Metazoa</taxon>
        <taxon>Ecdysozoa</taxon>
        <taxon>Nematoda</taxon>
        <taxon>Chromadorea</taxon>
        <taxon>Rhabditida</taxon>
        <taxon>Tylenchina</taxon>
        <taxon>Panagrolaimomorpha</taxon>
        <taxon>Strongyloidoidea</taxon>
        <taxon>Strongyloididae</taxon>
        <taxon>Parastrongyloides</taxon>
    </lineage>
</organism>
<dbReference type="WBParaSite" id="PTRK_0000527600.1">
    <property type="protein sequence ID" value="PTRK_0000527600.1"/>
    <property type="gene ID" value="PTRK_0000527600"/>
</dbReference>
<accession>A0A0N4ZCM4</accession>
<evidence type="ECO:0000256" key="3">
    <source>
        <dbReference type="ARBA" id="ARBA00022525"/>
    </source>
</evidence>
<keyword evidence="8" id="KW-1185">Reference proteome</keyword>
<evidence type="ECO:0000256" key="4">
    <source>
        <dbReference type="ARBA" id="ARBA00022685"/>
    </source>
</evidence>
<evidence type="ECO:0000256" key="2">
    <source>
        <dbReference type="ARBA" id="ARBA00006356"/>
    </source>
</evidence>
<feature type="signal peptide" evidence="7">
    <location>
        <begin position="1"/>
        <end position="27"/>
    </location>
</feature>
<dbReference type="InterPro" id="IPR002544">
    <property type="entry name" value="FMRFamid-related_peptide-like"/>
</dbReference>
<keyword evidence="6" id="KW-0527">Neuropeptide</keyword>